<evidence type="ECO:0000259" key="2">
    <source>
        <dbReference type="Pfam" id="PF00437"/>
    </source>
</evidence>
<organism evidence="3 4">
    <name type="scientific">Paenacidovorax monticola</name>
    <dbReference type="NCBI Taxonomy" id="1926868"/>
    <lineage>
        <taxon>Bacteria</taxon>
        <taxon>Pseudomonadati</taxon>
        <taxon>Pseudomonadota</taxon>
        <taxon>Betaproteobacteria</taxon>
        <taxon>Burkholderiales</taxon>
        <taxon>Comamonadaceae</taxon>
        <taxon>Paenacidovorax</taxon>
    </lineage>
</organism>
<dbReference type="Proteomes" id="UP000516057">
    <property type="component" value="Chromosome"/>
</dbReference>
<sequence length="377" mass="40447">MDSSATPAGDDRLLSCLAVMVREGASDLFLLAGAPPTIKRQGAFVPITQAPLAAQQVRELAYSVLQPVQVAQFEAQKECDLAFDAPGVGRFRMNLMVHRGQVGLVARHVPSAVASLDALGLPPVLRQLAMLQNGLVLAVGAAGSGKTTTIASMLDHRNQTAAGHILTIEDPIEYLHVHKRSLVTQREVGFDTLSYDDALRHAMREAPNVILIGEIRDRVTMQHAMHYAESGHLCLSTLHAANASQAIQRILNFFPETARQQLLMDLSLNLRAVVALRLVVGVRGLLVPATEVMLQTPYVADLIQKGQVDELRTAIRRGGEPGMGSFDQSLYALQESGAISAAEAIAHADSRTDLTLRMRLTANARHGASAEEGGDAG</sequence>
<dbReference type="Gene3D" id="3.30.450.90">
    <property type="match status" value="1"/>
</dbReference>
<dbReference type="NCBIfam" id="TIGR01420">
    <property type="entry name" value="pilT_fam"/>
    <property type="match status" value="1"/>
</dbReference>
<dbReference type="GO" id="GO:0005524">
    <property type="term" value="F:ATP binding"/>
    <property type="evidence" value="ECO:0007669"/>
    <property type="project" value="InterPro"/>
</dbReference>
<keyword evidence="4" id="KW-1185">Reference proteome</keyword>
<accession>A0A7H0HB81</accession>
<proteinExistence type="inferred from homology"/>
<dbReference type="InterPro" id="IPR027417">
    <property type="entry name" value="P-loop_NTPase"/>
</dbReference>
<dbReference type="PANTHER" id="PTHR30486">
    <property type="entry name" value="TWITCHING MOTILITY PROTEIN PILT"/>
    <property type="match status" value="1"/>
</dbReference>
<dbReference type="GO" id="GO:0016887">
    <property type="term" value="F:ATP hydrolysis activity"/>
    <property type="evidence" value="ECO:0007669"/>
    <property type="project" value="InterPro"/>
</dbReference>
<dbReference type="EMBL" id="CP060790">
    <property type="protein sequence ID" value="QNP57797.1"/>
    <property type="molecule type" value="Genomic_DNA"/>
</dbReference>
<comment type="similarity">
    <text evidence="1">Belongs to the GSP E family.</text>
</comment>
<dbReference type="InterPro" id="IPR006321">
    <property type="entry name" value="PilT/PilU"/>
</dbReference>
<dbReference type="PANTHER" id="PTHR30486:SF12">
    <property type="entry name" value="TYPE IV PILUS ATPASE PILU"/>
    <property type="match status" value="1"/>
</dbReference>
<gene>
    <name evidence="3" type="ORF">H9L24_11600</name>
</gene>
<dbReference type="Pfam" id="PF00437">
    <property type="entry name" value="T2SSE"/>
    <property type="match status" value="1"/>
</dbReference>
<evidence type="ECO:0000313" key="4">
    <source>
        <dbReference type="Proteomes" id="UP000516057"/>
    </source>
</evidence>
<dbReference type="Gene3D" id="3.40.50.300">
    <property type="entry name" value="P-loop containing nucleotide triphosphate hydrolases"/>
    <property type="match status" value="1"/>
</dbReference>
<dbReference type="CDD" id="cd01131">
    <property type="entry name" value="PilT"/>
    <property type="match status" value="1"/>
</dbReference>
<dbReference type="AlphaFoldDB" id="A0A7H0HB81"/>
<dbReference type="SUPFAM" id="SSF52540">
    <property type="entry name" value="P-loop containing nucleoside triphosphate hydrolases"/>
    <property type="match status" value="1"/>
</dbReference>
<name>A0A7H0HB81_9BURK</name>
<dbReference type="InterPro" id="IPR050921">
    <property type="entry name" value="T4SS_GSP_E_ATPase"/>
</dbReference>
<feature type="domain" description="Bacterial type II secretion system protein E" evidence="2">
    <location>
        <begin position="115"/>
        <end position="279"/>
    </location>
</feature>
<protein>
    <submittedName>
        <fullName evidence="3">PilT/PilU family type 4a pilus ATPase</fullName>
    </submittedName>
</protein>
<reference evidence="3 4" key="1">
    <citation type="submission" date="2020-08" db="EMBL/GenBank/DDBJ databases">
        <title>Genome sequence of Acidovorax monticola KACC 19171T.</title>
        <authorList>
            <person name="Hyun D.-W."/>
            <person name="Bae J.-W."/>
        </authorList>
    </citation>
    <scope>NUCLEOTIDE SEQUENCE [LARGE SCALE GENOMIC DNA]</scope>
    <source>
        <strain evidence="3 4">KACC 19171</strain>
    </source>
</reference>
<dbReference type="KEGG" id="amon:H9L24_11600"/>
<evidence type="ECO:0000256" key="1">
    <source>
        <dbReference type="ARBA" id="ARBA00006611"/>
    </source>
</evidence>
<dbReference type="InterPro" id="IPR001482">
    <property type="entry name" value="T2SS/T4SS_dom"/>
</dbReference>
<dbReference type="RefSeq" id="WP_187734800.1">
    <property type="nucleotide sequence ID" value="NZ_CP060790.1"/>
</dbReference>
<evidence type="ECO:0000313" key="3">
    <source>
        <dbReference type="EMBL" id="QNP57797.1"/>
    </source>
</evidence>